<dbReference type="InterPro" id="IPR027417">
    <property type="entry name" value="P-loop_NTPase"/>
</dbReference>
<feature type="domain" description="AAA+ ATPase" evidence="1">
    <location>
        <begin position="70"/>
        <end position="329"/>
    </location>
</feature>
<proteinExistence type="predicted"/>
<dbReference type="Proteomes" id="UP000677913">
    <property type="component" value="Unassembled WGS sequence"/>
</dbReference>
<comment type="caution">
    <text evidence="2">The sequence shown here is derived from an EMBL/GenBank/DDBJ whole genome shotgun (WGS) entry which is preliminary data.</text>
</comment>
<keyword evidence="3" id="KW-1185">Reference proteome</keyword>
<reference evidence="2" key="1">
    <citation type="submission" date="2021-04" db="EMBL/GenBank/DDBJ databases">
        <title>Genome based classification of Actinospica acidithermotolerans sp. nov., an actinobacterium isolated from an Indonesian hot spring.</title>
        <authorList>
            <person name="Kusuma A.B."/>
            <person name="Putra K.E."/>
            <person name="Nafisah S."/>
            <person name="Loh J."/>
            <person name="Nouioui I."/>
            <person name="Goodfellow M."/>
        </authorList>
    </citation>
    <scope>NUCLEOTIDE SEQUENCE</scope>
    <source>
        <strain evidence="2">DSM 45618</strain>
    </source>
</reference>
<evidence type="ECO:0000259" key="1">
    <source>
        <dbReference type="SMART" id="SM00382"/>
    </source>
</evidence>
<name>A0A8J7WIG9_9ACTN</name>
<accession>A0A8J7WIG9</accession>
<protein>
    <recommendedName>
        <fullName evidence="1">AAA+ ATPase domain-containing protein</fullName>
    </recommendedName>
</protein>
<organism evidence="2 3">
    <name type="scientific">Actinocrinis puniceicyclus</name>
    <dbReference type="NCBI Taxonomy" id="977794"/>
    <lineage>
        <taxon>Bacteria</taxon>
        <taxon>Bacillati</taxon>
        <taxon>Actinomycetota</taxon>
        <taxon>Actinomycetes</taxon>
        <taxon>Catenulisporales</taxon>
        <taxon>Actinospicaceae</taxon>
        <taxon>Actinocrinis</taxon>
    </lineage>
</organism>
<evidence type="ECO:0000313" key="2">
    <source>
        <dbReference type="EMBL" id="MBS2961535.1"/>
    </source>
</evidence>
<dbReference type="InterPro" id="IPR003593">
    <property type="entry name" value="AAA+_ATPase"/>
</dbReference>
<dbReference type="Pfam" id="PF13191">
    <property type="entry name" value="AAA_16"/>
    <property type="match status" value="1"/>
</dbReference>
<dbReference type="SMART" id="SM00382">
    <property type="entry name" value="AAA"/>
    <property type="match status" value="1"/>
</dbReference>
<evidence type="ECO:0000313" key="3">
    <source>
        <dbReference type="Proteomes" id="UP000677913"/>
    </source>
</evidence>
<sequence length="787" mass="85237">MSLPDETPVWTRRPNPFPFTALAQVSGARGDLTTIVTPAVRRVREEVDRYLVSTQLAENPERDGGVPQGSGSAIVIAGENGTGKTHLAMEILAHLERHTRRTSQDVRRIYYAAAEGTFLELYAKLMDDKLVQRADLVDRVHEFYAEIVVETLKTLELPESFLNRLSARDIDPVSAVGRLGLEEDALLDSLRRRLRAVTENRDFGSALALLIQPELEDAVWNWLCGGRPDQTLVERGISKQIDSDRSALEALGVIALLHGRQGHRFVLVIDEIHNVILTPQRSAQDIALAFKKLLEVFRNAGAFLAVCGLPDIFAILPRDTGRVEPPVVPSALTDEDVRWYIEEMQERAFHERVLAPFDEESAGYLAALADGVPRHVIRLCFRAYEQAAATGSEVTALMLREIARTELVNEDVAAVRAEVERILKEDGWQPEVNPVFGDDADAVRADLWVPTGPDGAGCAVIVTDVLPGSGAVPELVERAGAIRRGDARREALLVVTGYLSRDLRARLAGAYSDPPLVYDRRTFSVALQDALRGLAQPSATRPDSRGGPGLLAGAELDAVMQQIERVSRQHSQSQRLISTLSRQLEAAQLDSAEQFSQLRRDLADLPRTEPGAIGAPARRAAHSLPPRLQSHFDGAAEKLAAFGDIGAVCRRVLSPPAGADSARLTFTYRLRTAGVFASIGVAQLLNALLTAFHEGVGAWLESVGASPGGPTDAQRDALRNVCNTYESLYGTVPLIQLDGLAELAATVAAPGPGAQAANKAARRAALDRALSELGQSVFRDALALTGG</sequence>
<dbReference type="SUPFAM" id="SSF52540">
    <property type="entry name" value="P-loop containing nucleoside triphosphate hydrolases"/>
    <property type="match status" value="1"/>
</dbReference>
<dbReference type="RefSeq" id="WP_211463299.1">
    <property type="nucleotide sequence ID" value="NZ_JAGSXH010000001.1"/>
</dbReference>
<dbReference type="InterPro" id="IPR041664">
    <property type="entry name" value="AAA_16"/>
</dbReference>
<dbReference type="Gene3D" id="3.40.50.300">
    <property type="entry name" value="P-loop containing nucleotide triphosphate hydrolases"/>
    <property type="match status" value="1"/>
</dbReference>
<dbReference type="EMBL" id="JAGSXH010000001">
    <property type="protein sequence ID" value="MBS2961535.1"/>
    <property type="molecule type" value="Genomic_DNA"/>
</dbReference>
<gene>
    <name evidence="2" type="ORF">KGA66_00655</name>
</gene>
<dbReference type="AlphaFoldDB" id="A0A8J7WIG9"/>